<dbReference type="InterPro" id="IPR005754">
    <property type="entry name" value="Sortase"/>
</dbReference>
<comment type="caution">
    <text evidence="2">The sequence shown here is derived from an EMBL/GenBank/DDBJ whole genome shotgun (WGS) entry which is preliminary data.</text>
</comment>
<dbReference type="SUPFAM" id="SSF63817">
    <property type="entry name" value="Sortase"/>
    <property type="match status" value="1"/>
</dbReference>
<dbReference type="EC" id="3.4.22.-" evidence="2"/>
<gene>
    <name evidence="2" type="ORF">ACFOX3_11195</name>
</gene>
<name>A0ABV8V6P0_9GAMM</name>
<dbReference type="Gene3D" id="2.40.260.10">
    <property type="entry name" value="Sortase"/>
    <property type="match status" value="1"/>
</dbReference>
<evidence type="ECO:0000256" key="1">
    <source>
        <dbReference type="ARBA" id="ARBA00022801"/>
    </source>
</evidence>
<dbReference type="NCBIfam" id="TIGR03784">
    <property type="entry name" value="marine_sortase"/>
    <property type="match status" value="1"/>
</dbReference>
<dbReference type="GO" id="GO:0016787">
    <property type="term" value="F:hydrolase activity"/>
    <property type="evidence" value="ECO:0007669"/>
    <property type="project" value="UniProtKB-KW"/>
</dbReference>
<evidence type="ECO:0000313" key="3">
    <source>
        <dbReference type="Proteomes" id="UP001595840"/>
    </source>
</evidence>
<dbReference type="EMBL" id="JBHSCX010000013">
    <property type="protein sequence ID" value="MFC4362868.1"/>
    <property type="molecule type" value="Genomic_DNA"/>
</dbReference>
<dbReference type="Proteomes" id="UP001595840">
    <property type="component" value="Unassembled WGS sequence"/>
</dbReference>
<dbReference type="CDD" id="cd05828">
    <property type="entry name" value="Sortase_D_1"/>
    <property type="match status" value="1"/>
</dbReference>
<dbReference type="Pfam" id="PF04203">
    <property type="entry name" value="Sortase"/>
    <property type="match status" value="1"/>
</dbReference>
<sequence>MNVSRAMLIRLLNARLLQTLLLLCSLYFGANACWIHIKAEIAQLLINQAWQKTLAAPEQKTAPWAWADTQPVARLKLPNEETFVVLNGSQGNSLAFGPGLVEGSDAPGQGFSVIGGHRDTHFAALEKAEPGQRLAIQNTQGAWIEYRITEAKVIDINQVALEKYALESIVLVTCYPFNSIASDPNKRWVVSSERIKF</sequence>
<dbReference type="NCBIfam" id="TIGR01076">
    <property type="entry name" value="sortase_fam"/>
    <property type="match status" value="1"/>
</dbReference>
<dbReference type="InterPro" id="IPR022445">
    <property type="entry name" value="Sortase_proteobact_type"/>
</dbReference>
<dbReference type="RefSeq" id="WP_290264817.1">
    <property type="nucleotide sequence ID" value="NZ_JAUFQG010000006.1"/>
</dbReference>
<protein>
    <submittedName>
        <fullName evidence="2">Class GN sortase</fullName>
        <ecNumber evidence="2">3.4.22.-</ecNumber>
    </submittedName>
</protein>
<reference evidence="3" key="1">
    <citation type="journal article" date="2019" name="Int. J. Syst. Evol. Microbiol.">
        <title>The Global Catalogue of Microorganisms (GCM) 10K type strain sequencing project: providing services to taxonomists for standard genome sequencing and annotation.</title>
        <authorList>
            <consortium name="The Broad Institute Genomics Platform"/>
            <consortium name="The Broad Institute Genome Sequencing Center for Infectious Disease"/>
            <person name="Wu L."/>
            <person name="Ma J."/>
        </authorList>
    </citation>
    <scope>NUCLEOTIDE SEQUENCE [LARGE SCALE GENOMIC DNA]</scope>
    <source>
        <strain evidence="3">CECT 8570</strain>
    </source>
</reference>
<proteinExistence type="predicted"/>
<keyword evidence="3" id="KW-1185">Reference proteome</keyword>
<dbReference type="InterPro" id="IPR041999">
    <property type="entry name" value="Sortase_D_1"/>
</dbReference>
<accession>A0ABV8V6P0</accession>
<organism evidence="2 3">
    <name type="scientific">Simiduia curdlanivorans</name>
    <dbReference type="NCBI Taxonomy" id="1492769"/>
    <lineage>
        <taxon>Bacteria</taxon>
        <taxon>Pseudomonadati</taxon>
        <taxon>Pseudomonadota</taxon>
        <taxon>Gammaproteobacteria</taxon>
        <taxon>Cellvibrionales</taxon>
        <taxon>Cellvibrionaceae</taxon>
        <taxon>Simiduia</taxon>
    </lineage>
</organism>
<dbReference type="InterPro" id="IPR023365">
    <property type="entry name" value="Sortase_dom-sf"/>
</dbReference>
<evidence type="ECO:0000313" key="2">
    <source>
        <dbReference type="EMBL" id="MFC4362868.1"/>
    </source>
</evidence>
<keyword evidence="1 2" id="KW-0378">Hydrolase</keyword>